<dbReference type="EMBL" id="DTOZ01000128">
    <property type="protein sequence ID" value="HGE78279.1"/>
    <property type="molecule type" value="Genomic_DNA"/>
</dbReference>
<feature type="transmembrane region" description="Helical" evidence="1">
    <location>
        <begin position="81"/>
        <end position="99"/>
    </location>
</feature>
<protein>
    <recommendedName>
        <fullName evidence="3">Zinc-finger domain-containing protein</fullName>
    </recommendedName>
</protein>
<proteinExistence type="predicted"/>
<accession>A0A7V3VUH4</accession>
<evidence type="ECO:0000256" key="1">
    <source>
        <dbReference type="SAM" id="Phobius"/>
    </source>
</evidence>
<keyword evidence="1" id="KW-0472">Membrane</keyword>
<reference evidence="2" key="1">
    <citation type="journal article" date="2020" name="mSystems">
        <title>Genome- and Community-Level Interaction Insights into Carbon Utilization and Element Cycling Functions of Hydrothermarchaeota in Hydrothermal Sediment.</title>
        <authorList>
            <person name="Zhou Z."/>
            <person name="Liu Y."/>
            <person name="Xu W."/>
            <person name="Pan J."/>
            <person name="Luo Z.H."/>
            <person name="Li M."/>
        </authorList>
    </citation>
    <scope>NUCLEOTIDE SEQUENCE [LARGE SCALE GENOMIC DNA]</scope>
    <source>
        <strain evidence="2">SpSt-961</strain>
    </source>
</reference>
<evidence type="ECO:0000313" key="2">
    <source>
        <dbReference type="EMBL" id="HGE78279.1"/>
    </source>
</evidence>
<keyword evidence="1" id="KW-1133">Transmembrane helix</keyword>
<keyword evidence="1" id="KW-0812">Transmembrane</keyword>
<comment type="caution">
    <text evidence="2">The sequence shown here is derived from an EMBL/GenBank/DDBJ whole genome shotgun (WGS) entry which is preliminary data.</text>
</comment>
<gene>
    <name evidence="2" type="ORF">ENX68_04685</name>
</gene>
<dbReference type="AlphaFoldDB" id="A0A7V3VUH4"/>
<sequence>MRHKEIEILIHKKLDREITIEEERMLYDHLNKCADCKEYYLGMEFVQKELLNLTEYFPEGDLNERILSKIRVVKPKVLEKLVPVFSVVYLCTLVSLIFSPIPNRIFSKVLFILPGAVGVLEKIKSIRNGMGLLIVSFLKMNEFEILFALFISLILFYTIGRIQDKLIKKEAR</sequence>
<name>A0A7V3VUH4_UNCW3</name>
<organism evidence="2">
    <name type="scientific">candidate division WOR-3 bacterium</name>
    <dbReference type="NCBI Taxonomy" id="2052148"/>
    <lineage>
        <taxon>Bacteria</taxon>
        <taxon>Bacteria division WOR-3</taxon>
    </lineage>
</organism>
<evidence type="ECO:0008006" key="3">
    <source>
        <dbReference type="Google" id="ProtNLM"/>
    </source>
</evidence>
<feature type="transmembrane region" description="Helical" evidence="1">
    <location>
        <begin position="143"/>
        <end position="160"/>
    </location>
</feature>